<dbReference type="EMBL" id="MGBR01000001">
    <property type="protein sequence ID" value="OGK73670.1"/>
    <property type="molecule type" value="Genomic_DNA"/>
</dbReference>
<feature type="transmembrane region" description="Helical" evidence="6">
    <location>
        <begin position="187"/>
        <end position="204"/>
    </location>
</feature>
<gene>
    <name evidence="8" type="ORF">A3K52_02695</name>
</gene>
<evidence type="ECO:0000256" key="5">
    <source>
        <dbReference type="PROSITE-ProRule" id="PRU00339"/>
    </source>
</evidence>
<feature type="domain" description="O-antigen ligase-related" evidence="7">
    <location>
        <begin position="219"/>
        <end position="397"/>
    </location>
</feature>
<dbReference type="PANTHER" id="PTHR37422">
    <property type="entry name" value="TEICHURONIC ACID BIOSYNTHESIS PROTEIN TUAE"/>
    <property type="match status" value="1"/>
</dbReference>
<evidence type="ECO:0000259" key="7">
    <source>
        <dbReference type="Pfam" id="PF04932"/>
    </source>
</evidence>
<feature type="transmembrane region" description="Helical" evidence="6">
    <location>
        <begin position="64"/>
        <end position="83"/>
    </location>
</feature>
<feature type="transmembrane region" description="Helical" evidence="6">
    <location>
        <begin position="211"/>
        <end position="229"/>
    </location>
</feature>
<dbReference type="Pfam" id="PF04932">
    <property type="entry name" value="Wzy_C"/>
    <property type="match status" value="1"/>
</dbReference>
<feature type="transmembrane region" description="Helical" evidence="6">
    <location>
        <begin position="385"/>
        <end position="413"/>
    </location>
</feature>
<dbReference type="Proteomes" id="UP000177050">
    <property type="component" value="Unassembled WGS sequence"/>
</dbReference>
<dbReference type="SUPFAM" id="SSF48452">
    <property type="entry name" value="TPR-like"/>
    <property type="match status" value="1"/>
</dbReference>
<dbReference type="AlphaFoldDB" id="A0A1F7L0L5"/>
<keyword evidence="5" id="KW-0802">TPR repeat</keyword>
<evidence type="ECO:0000256" key="6">
    <source>
        <dbReference type="SAM" id="Phobius"/>
    </source>
</evidence>
<accession>A0A1F7L0L5</accession>
<reference evidence="8 9" key="1">
    <citation type="journal article" date="2016" name="Nat. Commun.">
        <title>Thousands of microbial genomes shed light on interconnected biogeochemical processes in an aquifer system.</title>
        <authorList>
            <person name="Anantharaman K."/>
            <person name="Brown C.T."/>
            <person name="Hug L.A."/>
            <person name="Sharon I."/>
            <person name="Castelle C.J."/>
            <person name="Probst A.J."/>
            <person name="Thomas B.C."/>
            <person name="Singh A."/>
            <person name="Wilkins M.J."/>
            <person name="Karaoz U."/>
            <person name="Brodie E.L."/>
            <person name="Williams K.H."/>
            <person name="Hubbard S.S."/>
            <person name="Banfield J.F."/>
        </authorList>
    </citation>
    <scope>NUCLEOTIDE SEQUENCE [LARGE SCALE GENOMIC DNA]</scope>
</reference>
<dbReference type="InterPro" id="IPR007016">
    <property type="entry name" value="O-antigen_ligase-rel_domated"/>
</dbReference>
<sequence length="726" mass="83971">MRTLQKYLYYFLFFVTPLVMFSGTSELFEFNKMITIYIVVTAILSVWCVRMIQTGKFYIRRTPFDIFIGLFFISQVISTIFSIDLHTSIFGYYGRFNGGLLSQVTYFLLYYSFITFLDEEEGKMQTILGLLKVTLISSAIVILWGLPGRIDKDLSCLIFTGKWDNSCWTSQFDPAARMFSTLGQPNWLGAYLGITFFITIYFYLTSIKRNTNLLSFSFSILTLIAIFFTNSRSSIISVYVSFLLLLMWIIYWRKHLHLFFLKKKLGILIISMMLLIPICKTGISSIDRFFAFSTYQNYFKKAPPAKTSEGENKITKAAPSKISDSLDIRKVVWKGAINLGSQYPLFGTGVETFAYSYYFVRPIEHNLTSEWDYLYNKAHNEYLNFYATTGILGVGTYLLFIFAIVLLGLYWIIRSTTAKKQANPQTPFLQIILLASWSTILVTNFFGFSTTVINLYFYTIPAILYYLELTKNQTKDSLKGSQALPNTQGNILAGIGFVALIGLFLLQFFVTYWIADTKYAMAENHAKANDYQSATSLLTRALELHKEHVYEDKLSYYLANLAFIASYQKDTRLADELLNASEQYNKSSLNASSQNILYLKTRIKNQYLFYQISLNKQYLINGIQTLSEAQKIAPTDAKIPYFLSTYYSLLYDEEKDSIEKFKLQNKSLKTIEESIRLKNDYFESHYLKAQLLAKYHKKEEAKKIYEFILKNISPNNIQVQNELEKL</sequence>
<dbReference type="InterPro" id="IPR011990">
    <property type="entry name" value="TPR-like_helical_dom_sf"/>
</dbReference>
<keyword evidence="2 6" id="KW-0812">Transmembrane</keyword>
<evidence type="ECO:0000256" key="1">
    <source>
        <dbReference type="ARBA" id="ARBA00004141"/>
    </source>
</evidence>
<feature type="transmembrane region" description="Helical" evidence="6">
    <location>
        <begin position="34"/>
        <end position="52"/>
    </location>
</feature>
<protein>
    <recommendedName>
        <fullName evidence="7">O-antigen ligase-related domain-containing protein</fullName>
    </recommendedName>
</protein>
<dbReference type="Gene3D" id="1.25.40.10">
    <property type="entry name" value="Tetratricopeptide repeat domain"/>
    <property type="match status" value="1"/>
</dbReference>
<evidence type="ECO:0000313" key="8">
    <source>
        <dbReference type="EMBL" id="OGK73670.1"/>
    </source>
</evidence>
<evidence type="ECO:0000313" key="9">
    <source>
        <dbReference type="Proteomes" id="UP000177050"/>
    </source>
</evidence>
<keyword evidence="4 6" id="KW-0472">Membrane</keyword>
<feature type="transmembrane region" description="Helical" evidence="6">
    <location>
        <begin position="490"/>
        <end position="515"/>
    </location>
</feature>
<feature type="transmembrane region" description="Helical" evidence="6">
    <location>
        <begin position="235"/>
        <end position="253"/>
    </location>
</feature>
<dbReference type="PANTHER" id="PTHR37422:SF13">
    <property type="entry name" value="LIPOPOLYSACCHARIDE BIOSYNTHESIS PROTEIN PA4999-RELATED"/>
    <property type="match status" value="1"/>
</dbReference>
<feature type="transmembrane region" description="Helical" evidence="6">
    <location>
        <begin position="95"/>
        <end position="114"/>
    </location>
</feature>
<feature type="transmembrane region" description="Helical" evidence="6">
    <location>
        <begin position="425"/>
        <end position="446"/>
    </location>
</feature>
<feature type="transmembrane region" description="Helical" evidence="6">
    <location>
        <begin position="265"/>
        <end position="283"/>
    </location>
</feature>
<comment type="caution">
    <text evidence="8">The sequence shown here is derived from an EMBL/GenBank/DDBJ whole genome shotgun (WGS) entry which is preliminary data.</text>
</comment>
<name>A0A1F7L0L5_9BACT</name>
<evidence type="ECO:0000256" key="3">
    <source>
        <dbReference type="ARBA" id="ARBA00022989"/>
    </source>
</evidence>
<dbReference type="InterPro" id="IPR019734">
    <property type="entry name" value="TPR_rpt"/>
</dbReference>
<organism evidence="8 9">
    <name type="scientific">Candidatus Roizmanbacteria bacterium RIFOXYD1_FULL_38_12</name>
    <dbReference type="NCBI Taxonomy" id="1802093"/>
    <lineage>
        <taxon>Bacteria</taxon>
        <taxon>Candidatus Roizmaniibacteriota</taxon>
    </lineage>
</organism>
<feature type="transmembrane region" description="Helical" evidence="6">
    <location>
        <begin position="452"/>
        <end position="469"/>
    </location>
</feature>
<keyword evidence="3 6" id="KW-1133">Transmembrane helix</keyword>
<feature type="transmembrane region" description="Helical" evidence="6">
    <location>
        <begin position="7"/>
        <end position="28"/>
    </location>
</feature>
<evidence type="ECO:0000256" key="2">
    <source>
        <dbReference type="ARBA" id="ARBA00022692"/>
    </source>
</evidence>
<dbReference type="PROSITE" id="PS50005">
    <property type="entry name" value="TPR"/>
    <property type="match status" value="1"/>
</dbReference>
<proteinExistence type="predicted"/>
<feature type="repeat" description="TPR" evidence="5">
    <location>
        <begin position="515"/>
        <end position="548"/>
    </location>
</feature>
<dbReference type="InterPro" id="IPR051533">
    <property type="entry name" value="WaaL-like"/>
</dbReference>
<evidence type="ECO:0000256" key="4">
    <source>
        <dbReference type="ARBA" id="ARBA00023136"/>
    </source>
</evidence>
<dbReference type="GO" id="GO:0016020">
    <property type="term" value="C:membrane"/>
    <property type="evidence" value="ECO:0007669"/>
    <property type="project" value="UniProtKB-SubCell"/>
</dbReference>
<comment type="subcellular location">
    <subcellularLocation>
        <location evidence="1">Membrane</location>
        <topology evidence="1">Multi-pass membrane protein</topology>
    </subcellularLocation>
</comment>
<feature type="transmembrane region" description="Helical" evidence="6">
    <location>
        <begin position="126"/>
        <end position="146"/>
    </location>
</feature>